<dbReference type="OrthoDB" id="1295485at2759"/>
<dbReference type="AlphaFoldDB" id="A0A803QTM0"/>
<dbReference type="Proteomes" id="UP000596661">
    <property type="component" value="Chromosome 2"/>
</dbReference>
<reference evidence="2" key="2">
    <citation type="submission" date="2021-03" db="UniProtKB">
        <authorList>
            <consortium name="EnsemblPlants"/>
        </authorList>
    </citation>
    <scope>IDENTIFICATION</scope>
</reference>
<protein>
    <submittedName>
        <fullName evidence="2">Uncharacterized protein</fullName>
    </submittedName>
</protein>
<dbReference type="PANTHER" id="PTHR37728">
    <property type="entry name" value="BNAA04G26730D PROTEIN"/>
    <property type="match status" value="1"/>
</dbReference>
<evidence type="ECO:0000313" key="3">
    <source>
        <dbReference type="Proteomes" id="UP000596661"/>
    </source>
</evidence>
<proteinExistence type="predicted"/>
<feature type="compositionally biased region" description="Low complexity" evidence="1">
    <location>
        <begin position="53"/>
        <end position="66"/>
    </location>
</feature>
<evidence type="ECO:0000313" key="2">
    <source>
        <dbReference type="EnsemblPlants" id="cds.novel_model_1241_5bd9a17a"/>
    </source>
</evidence>
<feature type="region of interest" description="Disordered" evidence="1">
    <location>
        <begin position="1"/>
        <end position="85"/>
    </location>
</feature>
<dbReference type="EMBL" id="UZAU01000199">
    <property type="status" value="NOT_ANNOTATED_CDS"/>
    <property type="molecule type" value="Genomic_DNA"/>
</dbReference>
<dbReference type="Gramene" id="novel_model_1241_5bd9a17a">
    <property type="protein sequence ID" value="cds.novel_model_1241_5bd9a17a"/>
    <property type="gene ID" value="novel_gene_688_5bd9a17a"/>
</dbReference>
<name>A0A803QTM0_CANSA</name>
<dbReference type="EnsemblPlants" id="novel_model_1241_5bd9a17a">
    <property type="protein sequence ID" value="cds.novel_model_1241_5bd9a17a"/>
    <property type="gene ID" value="novel_gene_688_5bd9a17a"/>
</dbReference>
<sequence>MWALPYLSPPPQLHLLLHPNSKTKTPRPVSANSHQPPQNDVGGLGRTILTALNSNSNSKPTTTTTPNPIPKREARSEEDETQISGSDVLWAMQKAAAKKSKLSGGKSMKKKMKKNMMIMSKGGLSSVDGDREEDLAGVRPLCIKTEWGPKLDELEKSLRELYQTK</sequence>
<keyword evidence="3" id="KW-1185">Reference proteome</keyword>
<reference evidence="2" key="1">
    <citation type="submission" date="2018-11" db="EMBL/GenBank/DDBJ databases">
        <authorList>
            <person name="Grassa J C."/>
        </authorList>
    </citation>
    <scope>NUCLEOTIDE SEQUENCE [LARGE SCALE GENOMIC DNA]</scope>
</reference>
<accession>A0A803QTM0</accession>
<dbReference type="OMA" id="IKSDWGH"/>
<evidence type="ECO:0000256" key="1">
    <source>
        <dbReference type="SAM" id="MobiDB-lite"/>
    </source>
</evidence>
<dbReference type="PANTHER" id="PTHR37728:SF1">
    <property type="entry name" value="OS06G0132300 PROTEIN"/>
    <property type="match status" value="1"/>
</dbReference>
<organism evidence="2 3">
    <name type="scientific">Cannabis sativa</name>
    <name type="common">Hemp</name>
    <name type="synonym">Marijuana</name>
    <dbReference type="NCBI Taxonomy" id="3483"/>
    <lineage>
        <taxon>Eukaryota</taxon>
        <taxon>Viridiplantae</taxon>
        <taxon>Streptophyta</taxon>
        <taxon>Embryophyta</taxon>
        <taxon>Tracheophyta</taxon>
        <taxon>Spermatophyta</taxon>
        <taxon>Magnoliopsida</taxon>
        <taxon>eudicotyledons</taxon>
        <taxon>Gunneridae</taxon>
        <taxon>Pentapetalae</taxon>
        <taxon>rosids</taxon>
        <taxon>fabids</taxon>
        <taxon>Rosales</taxon>
        <taxon>Cannabaceae</taxon>
        <taxon>Cannabis</taxon>
    </lineage>
</organism>